<keyword evidence="2" id="KW-1185">Reference proteome</keyword>
<reference evidence="1 2" key="1">
    <citation type="submission" date="2022-04" db="EMBL/GenBank/DDBJ databases">
        <title>Halobacillus sp. isolated from saltern.</title>
        <authorList>
            <person name="Won M."/>
            <person name="Lee C.-M."/>
            <person name="Woen H.-Y."/>
            <person name="Kwon S.-W."/>
        </authorList>
    </citation>
    <scope>NUCLEOTIDE SEQUENCE [LARGE SCALE GENOMIC DNA]</scope>
    <source>
        <strain evidence="1 2">SSBR10-3</strain>
    </source>
</reference>
<proteinExistence type="predicted"/>
<dbReference type="InterPro" id="IPR050261">
    <property type="entry name" value="FrsA_esterase"/>
</dbReference>
<organism evidence="1 2">
    <name type="scientific">Halobacillus salinarum</name>
    <dbReference type="NCBI Taxonomy" id="2932257"/>
    <lineage>
        <taxon>Bacteria</taxon>
        <taxon>Bacillati</taxon>
        <taxon>Bacillota</taxon>
        <taxon>Bacilli</taxon>
        <taxon>Bacillales</taxon>
        <taxon>Bacillaceae</taxon>
        <taxon>Halobacillus</taxon>
    </lineage>
</organism>
<dbReference type="InterPro" id="IPR025890">
    <property type="entry name" value="Abhydrolase_bac"/>
</dbReference>
<dbReference type="SUPFAM" id="SSF53474">
    <property type="entry name" value="alpha/beta-Hydrolases"/>
    <property type="match status" value="1"/>
</dbReference>
<dbReference type="Gene3D" id="3.40.50.1820">
    <property type="entry name" value="alpha/beta hydrolase"/>
    <property type="match status" value="1"/>
</dbReference>
<dbReference type="RefSeq" id="WP_244709555.1">
    <property type="nucleotide sequence ID" value="NZ_CP095073.1"/>
</dbReference>
<protein>
    <submittedName>
        <fullName evidence="1">Dienelactone hydrolase family protein</fullName>
    </submittedName>
</protein>
<dbReference type="EMBL" id="CP095073">
    <property type="protein sequence ID" value="UOQ43971.1"/>
    <property type="molecule type" value="Genomic_DNA"/>
</dbReference>
<dbReference type="Pfam" id="PF12715">
    <property type="entry name" value="Abhydrolase_7"/>
    <property type="match status" value="1"/>
</dbReference>
<gene>
    <name evidence="1" type="ORF">MUN89_19205</name>
</gene>
<evidence type="ECO:0000313" key="1">
    <source>
        <dbReference type="EMBL" id="UOQ43971.1"/>
    </source>
</evidence>
<accession>A0ABY4EHN0</accession>
<name>A0ABY4EHN0_9BACI</name>
<evidence type="ECO:0000313" key="2">
    <source>
        <dbReference type="Proteomes" id="UP000831787"/>
    </source>
</evidence>
<dbReference type="PANTHER" id="PTHR22946">
    <property type="entry name" value="DIENELACTONE HYDROLASE DOMAIN-CONTAINING PROTEIN-RELATED"/>
    <property type="match status" value="1"/>
</dbReference>
<keyword evidence="1" id="KW-0378">Hydrolase</keyword>
<dbReference type="GO" id="GO:0016787">
    <property type="term" value="F:hydrolase activity"/>
    <property type="evidence" value="ECO:0007669"/>
    <property type="project" value="UniProtKB-KW"/>
</dbReference>
<dbReference type="InterPro" id="IPR029058">
    <property type="entry name" value="AB_hydrolase_fold"/>
</dbReference>
<dbReference type="Proteomes" id="UP000831787">
    <property type="component" value="Chromosome"/>
</dbReference>
<sequence>MTSLNDYLEQLYDQTRGKMILNVTEDKKRVKDQLNGLLGEFDYAPEFADALEEHVECSDYYRERHTLNTIEGLSTDVYVLTPKQRKKNYPAVLALHGHGSSNKEISGVDTNNHSAQHFALSLVKRGFKVFAPQVAGIGSRMLKQDVKENKSNSCYSMAVHLLMCGKTLAGLRVAEARRLIDYMCTYQDVQENRIGIMGFSGGGVISAYTSMLDERVHATVLSGCCNTYKGSILSINHCLDNYIPDIINLGEMPELIGAIAPGFLFVEAGRYDKLFPFPHTEEALNTIGSMYENSGAAPNFSSEVFNGGHEISGHKALDWLQLVLT</sequence>